<comment type="function">
    <text evidence="17">Catalyzes the dehydration of the S-form of NAD(P)HX at the expense of ADP, which is converted to AMP. Together with NAD(P)HX epimerase, which catalyzes the epimerization of the S- and R-forms, the enzyme allows the repair of both epimers of NAD(P)HX, a damaged form of NAD(P)H that is a result of enzymatic or heat-dependent hydration.</text>
</comment>
<feature type="binding site" evidence="17">
    <location>
        <position position="322"/>
    </location>
    <ligand>
        <name>(6S)-NADPHX</name>
        <dbReference type="ChEBI" id="CHEBI:64076"/>
    </ligand>
</feature>
<feature type="binding site" evidence="17">
    <location>
        <position position="434"/>
    </location>
    <ligand>
        <name>AMP</name>
        <dbReference type="ChEBI" id="CHEBI:456215"/>
    </ligand>
</feature>
<comment type="cofactor">
    <cofactor evidence="17">
        <name>Mg(2+)</name>
        <dbReference type="ChEBI" id="CHEBI:18420"/>
    </cofactor>
</comment>
<evidence type="ECO:0000256" key="17">
    <source>
        <dbReference type="HAMAP-Rule" id="MF_01965"/>
    </source>
</evidence>
<dbReference type="CDD" id="cd01171">
    <property type="entry name" value="YXKO-related"/>
    <property type="match status" value="1"/>
</dbReference>
<evidence type="ECO:0000256" key="13">
    <source>
        <dbReference type="ARBA" id="ARBA00023268"/>
    </source>
</evidence>
<protein>
    <recommendedName>
        <fullName evidence="19">Bifunctional NAD(P)H-hydrate repair enzyme</fullName>
    </recommendedName>
    <alternativeName>
        <fullName evidence="19">Nicotinamide nucleotide repair protein</fullName>
    </alternativeName>
    <domain>
        <recommendedName>
            <fullName evidence="19">ADP-dependent (S)-NAD(P)H-hydrate dehydratase</fullName>
            <ecNumber evidence="19">4.2.1.136</ecNumber>
        </recommendedName>
        <alternativeName>
            <fullName evidence="19">ADP-dependent NAD(P)HX dehydratase</fullName>
        </alternativeName>
    </domain>
    <domain>
        <recommendedName>
            <fullName evidence="19">NAD(P)H-hydrate epimerase</fullName>
            <ecNumber evidence="19">5.1.99.6</ecNumber>
        </recommendedName>
    </domain>
</protein>
<dbReference type="PANTHER" id="PTHR12592:SF0">
    <property type="entry name" value="ATP-DEPENDENT (S)-NAD(P)H-HYDRATE DEHYDRATASE"/>
    <property type="match status" value="1"/>
</dbReference>
<dbReference type="PIRSF" id="PIRSF017184">
    <property type="entry name" value="Nnr"/>
    <property type="match status" value="1"/>
</dbReference>
<feature type="binding site" evidence="18">
    <location>
        <position position="125"/>
    </location>
    <ligand>
        <name>K(+)</name>
        <dbReference type="ChEBI" id="CHEBI:29103"/>
    </ligand>
</feature>
<keyword evidence="7 17" id="KW-0067">ATP-binding</keyword>
<evidence type="ECO:0000256" key="15">
    <source>
        <dbReference type="ARBA" id="ARBA00048238"/>
    </source>
</evidence>
<dbReference type="PROSITE" id="PS51385">
    <property type="entry name" value="YJEF_N"/>
    <property type="match status" value="1"/>
</dbReference>
<keyword evidence="5 18" id="KW-0479">Metal-binding</keyword>
<name>A0ABX9MTK9_9BURK</name>
<keyword evidence="12 17" id="KW-0456">Lyase</keyword>
<keyword evidence="10 17" id="KW-0520">NAD</keyword>
<evidence type="ECO:0000256" key="6">
    <source>
        <dbReference type="ARBA" id="ARBA00022741"/>
    </source>
</evidence>
<evidence type="ECO:0000256" key="18">
    <source>
        <dbReference type="HAMAP-Rule" id="MF_01966"/>
    </source>
</evidence>
<keyword evidence="9 18" id="KW-0630">Potassium</keyword>
<evidence type="ECO:0000259" key="20">
    <source>
        <dbReference type="PROSITE" id="PS51383"/>
    </source>
</evidence>
<dbReference type="RefSeq" id="WP_119442710.1">
    <property type="nucleotide sequence ID" value="NZ_CP170494.1"/>
</dbReference>
<dbReference type="NCBIfam" id="TIGR00196">
    <property type="entry name" value="yjeF_cterm"/>
    <property type="match status" value="1"/>
</dbReference>
<gene>
    <name evidence="17" type="primary">nnrD</name>
    <name evidence="18" type="synonym">nnrE</name>
    <name evidence="22" type="ORF">CJO09_12930</name>
</gene>
<comment type="caution">
    <text evidence="18">Lacks conserved residue(s) required for the propagation of feature annotation.</text>
</comment>
<proteinExistence type="inferred from homology"/>
<comment type="similarity">
    <text evidence="3 19">In the N-terminal section; belongs to the NnrE/AIBP family.</text>
</comment>
<evidence type="ECO:0000256" key="9">
    <source>
        <dbReference type="ARBA" id="ARBA00022958"/>
    </source>
</evidence>
<feature type="binding site" evidence="18">
    <location>
        <begin position="61"/>
        <end position="65"/>
    </location>
    <ligand>
        <name>(6S)-NADPHX</name>
        <dbReference type="ChEBI" id="CHEBI:64076"/>
    </ligand>
</feature>
<comment type="catalytic activity">
    <reaction evidence="2 18 19">
        <text>(6R)-NADPHX = (6S)-NADPHX</text>
        <dbReference type="Rhea" id="RHEA:32227"/>
        <dbReference type="ChEBI" id="CHEBI:64076"/>
        <dbReference type="ChEBI" id="CHEBI:64077"/>
        <dbReference type="EC" id="5.1.99.6"/>
    </reaction>
</comment>
<dbReference type="EC" id="4.2.1.136" evidence="19"/>
<evidence type="ECO:0000256" key="8">
    <source>
        <dbReference type="ARBA" id="ARBA00022857"/>
    </source>
</evidence>
<comment type="function">
    <text evidence="18">Catalyzes the epimerization of the S- and R-forms of NAD(P)HX, a damaged form of NAD(P)H that is a result of enzymatic or heat-dependent hydration. This is a prerequisite for the S-specific NAD(P)H-hydrate dehydratase to allow the repair of both epimers of NAD(P)HX.</text>
</comment>
<dbReference type="PROSITE" id="PS51383">
    <property type="entry name" value="YJEF_C_3"/>
    <property type="match status" value="1"/>
</dbReference>
<evidence type="ECO:0000256" key="19">
    <source>
        <dbReference type="PIRNR" id="PIRNR017184"/>
    </source>
</evidence>
<dbReference type="Pfam" id="PF03853">
    <property type="entry name" value="YjeF_N"/>
    <property type="match status" value="1"/>
</dbReference>
<evidence type="ECO:0000256" key="2">
    <source>
        <dbReference type="ARBA" id="ARBA00000909"/>
    </source>
</evidence>
<comment type="similarity">
    <text evidence="4 19">In the C-terminal section; belongs to the NnrD/CARKD family.</text>
</comment>
<feature type="binding site" evidence="18">
    <location>
        <position position="62"/>
    </location>
    <ligand>
        <name>K(+)</name>
        <dbReference type="ChEBI" id="CHEBI:29103"/>
    </ligand>
</feature>
<comment type="function">
    <text evidence="14 19">Bifunctional enzyme that catalyzes the epimerization of the S- and R-forms of NAD(P)HX and the dehydration of the S-form of NAD(P)HX at the expense of ADP, which is converted to AMP. This allows the repair of both epimers of NAD(P)HX, a damaged form of NAD(P)H that is a result of enzymatic or heat-dependent hydration.</text>
</comment>
<comment type="catalytic activity">
    <reaction evidence="16 17 19">
        <text>(6S)-NADPHX + ADP = AMP + phosphate + NADPH + H(+)</text>
        <dbReference type="Rhea" id="RHEA:32235"/>
        <dbReference type="ChEBI" id="CHEBI:15378"/>
        <dbReference type="ChEBI" id="CHEBI:43474"/>
        <dbReference type="ChEBI" id="CHEBI:57783"/>
        <dbReference type="ChEBI" id="CHEBI:64076"/>
        <dbReference type="ChEBI" id="CHEBI:456215"/>
        <dbReference type="ChEBI" id="CHEBI:456216"/>
        <dbReference type="EC" id="4.2.1.136"/>
    </reaction>
</comment>
<dbReference type="Proteomes" id="UP000266483">
    <property type="component" value="Unassembled WGS sequence"/>
</dbReference>
<evidence type="ECO:0000256" key="4">
    <source>
        <dbReference type="ARBA" id="ARBA00009524"/>
    </source>
</evidence>
<dbReference type="InterPro" id="IPR017953">
    <property type="entry name" value="Carbohydrate_kinase_pred_CS"/>
</dbReference>
<keyword evidence="11 18" id="KW-0413">Isomerase</keyword>
<organism evidence="22 23">
    <name type="scientific">Neopusillimonas maritima</name>
    <dbReference type="NCBI Taxonomy" id="2026239"/>
    <lineage>
        <taxon>Bacteria</taxon>
        <taxon>Pseudomonadati</taxon>
        <taxon>Pseudomonadota</taxon>
        <taxon>Betaproteobacteria</taxon>
        <taxon>Burkholderiales</taxon>
        <taxon>Alcaligenaceae</taxon>
        <taxon>Neopusillimonas</taxon>
    </lineage>
</organism>
<comment type="similarity">
    <text evidence="17">Belongs to the NnrD/CARKD family.</text>
</comment>
<evidence type="ECO:0000256" key="7">
    <source>
        <dbReference type="ARBA" id="ARBA00022840"/>
    </source>
</evidence>
<keyword evidence="13" id="KW-0511">Multifunctional enzyme</keyword>
<dbReference type="Gene3D" id="3.40.50.10260">
    <property type="entry name" value="YjeF N-terminal domain"/>
    <property type="match status" value="1"/>
</dbReference>
<dbReference type="InterPro" id="IPR000631">
    <property type="entry name" value="CARKD"/>
</dbReference>
<comment type="subunit">
    <text evidence="17">Homotetramer.</text>
</comment>
<sequence length="495" mass="51411">MINMFSTALLTPQEMGQADKAAIASGVPGAALMDNAGRAVAREIVRRWSRRPVLVACGPGNNGGDGYVAARYLADWGWPVTVASLEGRMPSEQTDAAHHAGLWRRPVVRLSAALLDTVREGLVIDALFGAGLARPPSGDAAAFIQALNDSDIPVCAVDLPSGVNGEDGAVLGAALQAQLTITFFRKKPGHVLFPGRALCGPTVVAQIGIPDTVLPGLAGHTAENSPDVWSATFPWPQLTGHKYSRGHALVVGGNRMTGAARLAARAAARAGAGLVTLAAPEPAWPVYATALESIMVEGFCDEYSFESLLADTRKNVFVVGPGLGVSETTQNQTLQILAKQRACVLDADAISSFSGQPERLFAAVSEKSVLTPHEGEFARVFNVSGSKLERARMAARTSGAVVLLKGADTVIAHPDGRAIVNTNAPPDLATGGAGDVLAGMIAGLMAQGMPPFNAACAACWLHGEAARQHGPGLVADDLIHLIPAALKVLRRVPVN</sequence>
<comment type="catalytic activity">
    <reaction evidence="1 18 19">
        <text>(6R)-NADHX = (6S)-NADHX</text>
        <dbReference type="Rhea" id="RHEA:32215"/>
        <dbReference type="ChEBI" id="CHEBI:64074"/>
        <dbReference type="ChEBI" id="CHEBI:64075"/>
        <dbReference type="EC" id="5.1.99.6"/>
    </reaction>
</comment>
<feature type="binding site" evidence="17">
    <location>
        <begin position="405"/>
        <end position="409"/>
    </location>
    <ligand>
        <name>AMP</name>
        <dbReference type="ChEBI" id="CHEBI:456215"/>
    </ligand>
</feature>
<comment type="catalytic activity">
    <reaction evidence="15 17 19">
        <text>(6S)-NADHX + ADP = AMP + phosphate + NADH + H(+)</text>
        <dbReference type="Rhea" id="RHEA:32223"/>
        <dbReference type="ChEBI" id="CHEBI:15378"/>
        <dbReference type="ChEBI" id="CHEBI:43474"/>
        <dbReference type="ChEBI" id="CHEBI:57945"/>
        <dbReference type="ChEBI" id="CHEBI:64074"/>
        <dbReference type="ChEBI" id="CHEBI:456215"/>
        <dbReference type="ChEBI" id="CHEBI:456216"/>
        <dbReference type="EC" id="4.2.1.136"/>
    </reaction>
</comment>
<dbReference type="SUPFAM" id="SSF53613">
    <property type="entry name" value="Ribokinase-like"/>
    <property type="match status" value="1"/>
</dbReference>
<evidence type="ECO:0000313" key="23">
    <source>
        <dbReference type="Proteomes" id="UP000266483"/>
    </source>
</evidence>
<evidence type="ECO:0000256" key="1">
    <source>
        <dbReference type="ARBA" id="ARBA00000013"/>
    </source>
</evidence>
<dbReference type="EC" id="5.1.99.6" evidence="19"/>
<feature type="domain" description="YjeF C-terminal" evidence="20">
    <location>
        <begin position="225"/>
        <end position="489"/>
    </location>
</feature>
<keyword evidence="8 17" id="KW-0521">NADP</keyword>
<evidence type="ECO:0000256" key="10">
    <source>
        <dbReference type="ARBA" id="ARBA00023027"/>
    </source>
</evidence>
<feature type="domain" description="YjeF N-terminal" evidence="21">
    <location>
        <begin position="15"/>
        <end position="215"/>
    </location>
</feature>
<keyword evidence="23" id="KW-1185">Reference proteome</keyword>
<evidence type="ECO:0000256" key="16">
    <source>
        <dbReference type="ARBA" id="ARBA00049209"/>
    </source>
</evidence>
<dbReference type="InterPro" id="IPR036652">
    <property type="entry name" value="YjeF_N_dom_sf"/>
</dbReference>
<keyword evidence="6 17" id="KW-0547">Nucleotide-binding</keyword>
<evidence type="ECO:0000256" key="14">
    <source>
        <dbReference type="ARBA" id="ARBA00025153"/>
    </source>
</evidence>
<evidence type="ECO:0000256" key="3">
    <source>
        <dbReference type="ARBA" id="ARBA00006001"/>
    </source>
</evidence>
<comment type="cofactor">
    <cofactor evidence="18 19">
        <name>K(+)</name>
        <dbReference type="ChEBI" id="CHEBI:29103"/>
    </cofactor>
    <text evidence="18 19">Binds 1 potassium ion per subunit.</text>
</comment>
<reference evidence="22 23" key="1">
    <citation type="submission" date="2017-08" db="EMBL/GenBank/DDBJ databases">
        <title>Pusillimonas indicus sp. nov., a member of the family Alcaligenaceae isolated from surface seawater.</title>
        <authorList>
            <person name="Li J."/>
        </authorList>
    </citation>
    <scope>NUCLEOTIDE SEQUENCE [LARGE SCALE GENOMIC DNA]</scope>
    <source>
        <strain evidence="22 23">17-4A</strain>
    </source>
</reference>
<feature type="binding site" evidence="17">
    <location>
        <position position="259"/>
    </location>
    <ligand>
        <name>(6S)-NADPHX</name>
        <dbReference type="ChEBI" id="CHEBI:64076"/>
    </ligand>
</feature>
<dbReference type="Pfam" id="PF01256">
    <property type="entry name" value="Carb_kinase"/>
    <property type="match status" value="1"/>
</dbReference>
<feature type="binding site" evidence="18">
    <location>
        <position position="161"/>
    </location>
    <ligand>
        <name>K(+)</name>
        <dbReference type="ChEBI" id="CHEBI:29103"/>
    </ligand>
</feature>
<dbReference type="Gene3D" id="3.40.1190.20">
    <property type="match status" value="1"/>
</dbReference>
<feature type="binding site" evidence="17">
    <location>
        <position position="373"/>
    </location>
    <ligand>
        <name>(6S)-NADPHX</name>
        <dbReference type="ChEBI" id="CHEBI:64076"/>
    </ligand>
</feature>
<dbReference type="InterPro" id="IPR004443">
    <property type="entry name" value="YjeF_N_dom"/>
</dbReference>
<feature type="binding site" evidence="17">
    <location>
        <position position="435"/>
    </location>
    <ligand>
        <name>(6S)-NADPHX</name>
        <dbReference type="ChEBI" id="CHEBI:64076"/>
    </ligand>
</feature>
<feature type="binding site" evidence="18">
    <location>
        <begin position="129"/>
        <end position="135"/>
    </location>
    <ligand>
        <name>(6S)-NADPHX</name>
        <dbReference type="ChEBI" id="CHEBI:64076"/>
    </ligand>
</feature>
<dbReference type="InterPro" id="IPR029056">
    <property type="entry name" value="Ribokinase-like"/>
</dbReference>
<evidence type="ECO:0000256" key="5">
    <source>
        <dbReference type="ARBA" id="ARBA00022723"/>
    </source>
</evidence>
<accession>A0ABX9MTK9</accession>
<dbReference type="PANTHER" id="PTHR12592">
    <property type="entry name" value="ATP-DEPENDENT (S)-NAD(P)H-HYDRATE DEHYDRATASE FAMILY MEMBER"/>
    <property type="match status" value="1"/>
</dbReference>
<dbReference type="EMBL" id="NQOU01000005">
    <property type="protein sequence ID" value="RII82245.1"/>
    <property type="molecule type" value="Genomic_DNA"/>
</dbReference>
<evidence type="ECO:0000313" key="22">
    <source>
        <dbReference type="EMBL" id="RII82245.1"/>
    </source>
</evidence>
<comment type="caution">
    <text evidence="22">The sequence shown here is derived from an EMBL/GenBank/DDBJ whole genome shotgun (WGS) entry which is preliminary data.</text>
</comment>
<dbReference type="HAMAP" id="MF_01966">
    <property type="entry name" value="NADHX_epimerase"/>
    <property type="match status" value="1"/>
</dbReference>
<comment type="similarity">
    <text evidence="18">Belongs to the NnrE/AIBP family.</text>
</comment>
<dbReference type="PROSITE" id="PS01050">
    <property type="entry name" value="YJEF_C_2"/>
    <property type="match status" value="1"/>
</dbReference>
<dbReference type="InterPro" id="IPR030677">
    <property type="entry name" value="Nnr"/>
</dbReference>
<evidence type="ECO:0000256" key="12">
    <source>
        <dbReference type="ARBA" id="ARBA00023239"/>
    </source>
</evidence>
<evidence type="ECO:0000256" key="11">
    <source>
        <dbReference type="ARBA" id="ARBA00023235"/>
    </source>
</evidence>
<evidence type="ECO:0000259" key="21">
    <source>
        <dbReference type="PROSITE" id="PS51385"/>
    </source>
</evidence>
<dbReference type="HAMAP" id="MF_01965">
    <property type="entry name" value="NADHX_dehydratase"/>
    <property type="match status" value="1"/>
</dbReference>
<dbReference type="NCBIfam" id="TIGR00197">
    <property type="entry name" value="yjeF_nterm"/>
    <property type="match status" value="1"/>
</dbReference>
<dbReference type="SUPFAM" id="SSF64153">
    <property type="entry name" value="YjeF N-terminal domain-like"/>
    <property type="match status" value="1"/>
</dbReference>
<feature type="binding site" evidence="18">
    <location>
        <position position="158"/>
    </location>
    <ligand>
        <name>(6S)-NADPHX</name>
        <dbReference type="ChEBI" id="CHEBI:64076"/>
    </ligand>
</feature>